<dbReference type="PANTHER" id="PTHR48098:SF1">
    <property type="entry name" value="DIACYLGLYCEROL ACYLTRANSFERASE_MYCOLYLTRANSFERASE AG85A"/>
    <property type="match status" value="1"/>
</dbReference>
<keyword evidence="2" id="KW-1185">Reference proteome</keyword>
<dbReference type="EMBL" id="JACJJW010000018">
    <property type="protein sequence ID" value="MBM6758592.1"/>
    <property type="molecule type" value="Genomic_DNA"/>
</dbReference>
<accession>A0ABS2EV72</accession>
<protein>
    <submittedName>
        <fullName evidence="1">Esterase family protein</fullName>
    </submittedName>
</protein>
<dbReference type="Gene3D" id="3.40.50.1820">
    <property type="entry name" value="alpha/beta hydrolase"/>
    <property type="match status" value="1"/>
</dbReference>
<dbReference type="SUPFAM" id="SSF53474">
    <property type="entry name" value="alpha/beta-Hydrolases"/>
    <property type="match status" value="1"/>
</dbReference>
<comment type="caution">
    <text evidence="1">The sequence shown here is derived from an EMBL/GenBank/DDBJ whole genome shotgun (WGS) entry which is preliminary data.</text>
</comment>
<dbReference type="PANTHER" id="PTHR48098">
    <property type="entry name" value="ENTEROCHELIN ESTERASE-RELATED"/>
    <property type="match status" value="1"/>
</dbReference>
<proteinExistence type="predicted"/>
<gene>
    <name evidence="1" type="ORF">H6A31_07850</name>
</gene>
<sequence>MPCKLLKTISEREYSICLPASYSETDNRTYPVLYLLHGGGTHHTEWEENGRLQTVVDSLVAQGLMEEMIIVCPEANKNNMIWFNAPHWKYEDYFFQELIPYMEQHYKIKAEKRYRGVAGFSMGGGASVVYGVHHPELFTMVFDMSGYLRRQPMEFLKNDPSAEWRQQLVEDCNPIPVILKGTKEEVENWKTVRWFVDCGDKDFTLEANMDLVKAFRQQGIDYEMRVRAGSHDWGYWHTSLEMALTYFSKLLRE</sequence>
<dbReference type="InterPro" id="IPR000801">
    <property type="entry name" value="Esterase-like"/>
</dbReference>
<dbReference type="Pfam" id="PF00756">
    <property type="entry name" value="Esterase"/>
    <property type="match status" value="1"/>
</dbReference>
<evidence type="ECO:0000313" key="2">
    <source>
        <dbReference type="Proteomes" id="UP000703295"/>
    </source>
</evidence>
<dbReference type="InterPro" id="IPR029058">
    <property type="entry name" value="AB_hydrolase_fold"/>
</dbReference>
<evidence type="ECO:0000313" key="1">
    <source>
        <dbReference type="EMBL" id="MBM6758592.1"/>
    </source>
</evidence>
<dbReference type="Proteomes" id="UP000703295">
    <property type="component" value="Unassembled WGS sequence"/>
</dbReference>
<reference evidence="1 2" key="1">
    <citation type="journal article" date="2021" name="Sci. Rep.">
        <title>The distribution of antibiotic resistance genes in chicken gut microbiota commensals.</title>
        <authorList>
            <person name="Juricova H."/>
            <person name="Matiasovicova J."/>
            <person name="Kubasova T."/>
            <person name="Cejkova D."/>
            <person name="Rychlik I."/>
        </authorList>
    </citation>
    <scope>NUCLEOTIDE SEQUENCE [LARGE SCALE GENOMIC DNA]</scope>
    <source>
        <strain evidence="1 2">An801</strain>
    </source>
</reference>
<dbReference type="InterPro" id="IPR050583">
    <property type="entry name" value="Mycobacterial_A85_antigen"/>
</dbReference>
<organism evidence="1 2">
    <name type="scientific">Bacteroides mediterraneensis</name>
    <dbReference type="NCBI Taxonomy" id="1841856"/>
    <lineage>
        <taxon>Bacteria</taxon>
        <taxon>Pseudomonadati</taxon>
        <taxon>Bacteroidota</taxon>
        <taxon>Bacteroidia</taxon>
        <taxon>Bacteroidales</taxon>
        <taxon>Bacteroidaceae</taxon>
        <taxon>Bacteroides</taxon>
    </lineage>
</organism>
<name>A0ABS2EV72_9BACE</name>